<dbReference type="Proteomes" id="UP000235786">
    <property type="component" value="Unassembled WGS sequence"/>
</dbReference>
<feature type="region of interest" description="Disordered" evidence="1">
    <location>
        <begin position="1"/>
        <end position="33"/>
    </location>
</feature>
<name>A0A2J6R4D2_HYAVF</name>
<feature type="region of interest" description="Disordered" evidence="1">
    <location>
        <begin position="115"/>
        <end position="171"/>
    </location>
</feature>
<evidence type="ECO:0000256" key="1">
    <source>
        <dbReference type="SAM" id="MobiDB-lite"/>
    </source>
</evidence>
<evidence type="ECO:0000313" key="3">
    <source>
        <dbReference type="Proteomes" id="UP000235786"/>
    </source>
</evidence>
<feature type="compositionally biased region" description="Basic and acidic residues" evidence="1">
    <location>
        <begin position="19"/>
        <end position="32"/>
    </location>
</feature>
<dbReference type="EMBL" id="KZ613956">
    <property type="protein sequence ID" value="PMD33329.1"/>
    <property type="molecule type" value="Genomic_DNA"/>
</dbReference>
<sequence>MADFPSFARPPTPQTLLHRLPDKPSESSDSSRKPSKYIVIIIGSTGAAGKVAISRSTADALSCPLCIADSKHDSAAKAAIVGAPEPNEARYQRMWLSKMTRTGLLFPDESRPANDAFSGFGGTSSTSTSRRGSASSIDSSSSNPWPSSQHPPPSASTSGGNAVSATPESERLRSANPVLMVLTHPKLETWHKRAIRTAVGDYSVGVIFVPLESEEDEEEEDLPVLRPLDPRTMTSFSMASFGTFATKARGWGNLDEEMKLRIDTDADIAGKTAEIIEGVREVIGIDQ</sequence>
<reference evidence="2 3" key="1">
    <citation type="submission" date="2016-04" db="EMBL/GenBank/DDBJ databases">
        <title>A degradative enzymes factory behind the ericoid mycorrhizal symbiosis.</title>
        <authorList>
            <consortium name="DOE Joint Genome Institute"/>
            <person name="Martino E."/>
            <person name="Morin E."/>
            <person name="Grelet G."/>
            <person name="Kuo A."/>
            <person name="Kohler A."/>
            <person name="Daghino S."/>
            <person name="Barry K."/>
            <person name="Choi C."/>
            <person name="Cichocki N."/>
            <person name="Clum A."/>
            <person name="Copeland A."/>
            <person name="Hainaut M."/>
            <person name="Haridas S."/>
            <person name="Labutti K."/>
            <person name="Lindquist E."/>
            <person name="Lipzen A."/>
            <person name="Khouja H.-R."/>
            <person name="Murat C."/>
            <person name="Ohm R."/>
            <person name="Olson A."/>
            <person name="Spatafora J."/>
            <person name="Veneault-Fourrey C."/>
            <person name="Henrissat B."/>
            <person name="Grigoriev I."/>
            <person name="Martin F."/>
            <person name="Perotto S."/>
        </authorList>
    </citation>
    <scope>NUCLEOTIDE SEQUENCE [LARGE SCALE GENOMIC DNA]</scope>
    <source>
        <strain evidence="2 3">F</strain>
    </source>
</reference>
<dbReference type="OrthoDB" id="3557800at2759"/>
<protein>
    <submittedName>
        <fullName evidence="2">Uncharacterized protein</fullName>
    </submittedName>
</protein>
<feature type="compositionally biased region" description="Low complexity" evidence="1">
    <location>
        <begin position="123"/>
        <end position="148"/>
    </location>
</feature>
<keyword evidence="3" id="KW-1185">Reference proteome</keyword>
<evidence type="ECO:0000313" key="2">
    <source>
        <dbReference type="EMBL" id="PMD33329.1"/>
    </source>
</evidence>
<proteinExistence type="predicted"/>
<organism evidence="2 3">
    <name type="scientific">Hyaloscypha variabilis (strain UAMH 11265 / GT02V1 / F)</name>
    <name type="common">Meliniomyces variabilis</name>
    <dbReference type="NCBI Taxonomy" id="1149755"/>
    <lineage>
        <taxon>Eukaryota</taxon>
        <taxon>Fungi</taxon>
        <taxon>Dikarya</taxon>
        <taxon>Ascomycota</taxon>
        <taxon>Pezizomycotina</taxon>
        <taxon>Leotiomycetes</taxon>
        <taxon>Helotiales</taxon>
        <taxon>Hyaloscyphaceae</taxon>
        <taxon>Hyaloscypha</taxon>
        <taxon>Hyaloscypha variabilis</taxon>
    </lineage>
</organism>
<accession>A0A2J6R4D2</accession>
<gene>
    <name evidence="2" type="ORF">L207DRAFT_518141</name>
</gene>
<dbReference type="AlphaFoldDB" id="A0A2J6R4D2"/>